<keyword evidence="2" id="KW-1185">Reference proteome</keyword>
<evidence type="ECO:0008006" key="3">
    <source>
        <dbReference type="Google" id="ProtNLM"/>
    </source>
</evidence>
<dbReference type="RefSeq" id="WP_119598127.1">
    <property type="nucleotide sequence ID" value="NZ_QXQA01000002.1"/>
</dbReference>
<sequence>MSAIKYPFAKDHSGNIISAKEAISRVDYFCLGCGRNMRRRQGKMRPHFTHKVEGVNCSPESILHLGFKELMYDRLQSSLTSNSPEVVQWKCFVCKDLHESNLIKKTKLIRKEMSLGVCRPDILLLDEFEKPLIAIEIVVTHEPEESTLKFYKENNIALIKFTLNSETDIELLENEILQPDFVDVCTSNPKCKTCRRYKLMKHLWIIKGRCWKCKTSMKIATIVYDLNRHYTPEDFNDKEIAFANKNGTNIQMRYSKTENAKYNVHVCRKCNSITGKFFLNKEYVFNAMYGYIKYDELLLGYSCLACE</sequence>
<comment type="caution">
    <text evidence="1">The sequence shown here is derived from an EMBL/GenBank/DDBJ whole genome shotgun (WGS) entry which is preliminary data.</text>
</comment>
<dbReference type="Proteomes" id="UP000266482">
    <property type="component" value="Unassembled WGS sequence"/>
</dbReference>
<protein>
    <recommendedName>
        <fullName evidence="3">Competence protein CoiA</fullName>
    </recommendedName>
</protein>
<organism evidence="1 2">
    <name type="scientific">Paenibacillus nanensis</name>
    <dbReference type="NCBI Taxonomy" id="393251"/>
    <lineage>
        <taxon>Bacteria</taxon>
        <taxon>Bacillati</taxon>
        <taxon>Bacillota</taxon>
        <taxon>Bacilli</taxon>
        <taxon>Bacillales</taxon>
        <taxon>Paenibacillaceae</taxon>
        <taxon>Paenibacillus</taxon>
    </lineage>
</organism>
<accession>A0A3A1VI52</accession>
<evidence type="ECO:0000313" key="1">
    <source>
        <dbReference type="EMBL" id="RIX59296.1"/>
    </source>
</evidence>
<gene>
    <name evidence="1" type="ORF">D3P08_03835</name>
</gene>
<reference evidence="1 2" key="1">
    <citation type="submission" date="2018-09" db="EMBL/GenBank/DDBJ databases">
        <title>Paenibacillus aracenensis nov. sp. isolated from a cave in southern Spain.</title>
        <authorList>
            <person name="Jurado V."/>
            <person name="Gutierrez-Patricio S."/>
            <person name="Gonzalez-Pimentel J.L."/>
            <person name="Miller A.Z."/>
            <person name="Laiz L."/>
            <person name="Saiz-Jimenez C."/>
        </authorList>
    </citation>
    <scope>NUCLEOTIDE SEQUENCE [LARGE SCALE GENOMIC DNA]</scope>
    <source>
        <strain evidence="1 2">DSM 22867</strain>
    </source>
</reference>
<proteinExistence type="predicted"/>
<evidence type="ECO:0000313" key="2">
    <source>
        <dbReference type="Proteomes" id="UP000266482"/>
    </source>
</evidence>
<dbReference type="OrthoDB" id="2610000at2"/>
<name>A0A3A1VI52_9BACL</name>
<dbReference type="AlphaFoldDB" id="A0A3A1VI52"/>
<dbReference type="EMBL" id="QXQA01000002">
    <property type="protein sequence ID" value="RIX59296.1"/>
    <property type="molecule type" value="Genomic_DNA"/>
</dbReference>